<sequence length="36" mass="4003">MPVFKILPEGQMFPVGSTLTVGREFTTLWLVPALLL</sequence>
<accession>A0A2P2NF79</accession>
<organism evidence="1">
    <name type="scientific">Rhizophora mucronata</name>
    <name type="common">Asiatic mangrove</name>
    <dbReference type="NCBI Taxonomy" id="61149"/>
    <lineage>
        <taxon>Eukaryota</taxon>
        <taxon>Viridiplantae</taxon>
        <taxon>Streptophyta</taxon>
        <taxon>Embryophyta</taxon>
        <taxon>Tracheophyta</taxon>
        <taxon>Spermatophyta</taxon>
        <taxon>Magnoliopsida</taxon>
        <taxon>eudicotyledons</taxon>
        <taxon>Gunneridae</taxon>
        <taxon>Pentapetalae</taxon>
        <taxon>rosids</taxon>
        <taxon>fabids</taxon>
        <taxon>Malpighiales</taxon>
        <taxon>Rhizophoraceae</taxon>
        <taxon>Rhizophora</taxon>
    </lineage>
</organism>
<dbReference type="AlphaFoldDB" id="A0A2P2NF79"/>
<protein>
    <submittedName>
        <fullName evidence="1">Uncharacterized protein</fullName>
    </submittedName>
</protein>
<proteinExistence type="predicted"/>
<reference evidence="1" key="1">
    <citation type="submission" date="2018-02" db="EMBL/GenBank/DDBJ databases">
        <title>Rhizophora mucronata_Transcriptome.</title>
        <authorList>
            <person name="Meera S.P."/>
            <person name="Sreeshan A."/>
            <person name="Augustine A."/>
        </authorList>
    </citation>
    <scope>NUCLEOTIDE SEQUENCE</scope>
    <source>
        <tissue evidence="1">Leaf</tissue>
    </source>
</reference>
<dbReference type="EMBL" id="GGEC01060619">
    <property type="protein sequence ID" value="MBX41103.1"/>
    <property type="molecule type" value="Transcribed_RNA"/>
</dbReference>
<evidence type="ECO:0000313" key="1">
    <source>
        <dbReference type="EMBL" id="MBX41103.1"/>
    </source>
</evidence>
<name>A0A2P2NF79_RHIMU</name>